<dbReference type="CDD" id="cd16913">
    <property type="entry name" value="YkuD_like"/>
    <property type="match status" value="1"/>
</dbReference>
<name>A0A4D7QL69_9HYPH</name>
<organism evidence="9 10">
    <name type="scientific">Phreatobacter aquaticus</name>
    <dbReference type="NCBI Taxonomy" id="2570229"/>
    <lineage>
        <taxon>Bacteria</taxon>
        <taxon>Pseudomonadati</taxon>
        <taxon>Pseudomonadota</taxon>
        <taxon>Alphaproteobacteria</taxon>
        <taxon>Hyphomicrobiales</taxon>
        <taxon>Phreatobacteraceae</taxon>
        <taxon>Phreatobacter</taxon>
    </lineage>
</organism>
<keyword evidence="10" id="KW-1185">Reference proteome</keyword>
<dbReference type="AlphaFoldDB" id="A0A4D7QL69"/>
<dbReference type="GO" id="GO:0071555">
    <property type="term" value="P:cell wall organization"/>
    <property type="evidence" value="ECO:0007669"/>
    <property type="project" value="UniProtKB-UniRule"/>
</dbReference>
<keyword evidence="6 7" id="KW-0961">Cell wall biogenesis/degradation</keyword>
<dbReference type="EMBL" id="CP039865">
    <property type="protein sequence ID" value="QCK88368.1"/>
    <property type="molecule type" value="Genomic_DNA"/>
</dbReference>
<dbReference type="Pfam" id="PF20142">
    <property type="entry name" value="Scaffold"/>
    <property type="match status" value="1"/>
</dbReference>
<dbReference type="PANTHER" id="PTHR41533:SF2">
    <property type="entry name" value="BLR7131 PROTEIN"/>
    <property type="match status" value="1"/>
</dbReference>
<evidence type="ECO:0000256" key="1">
    <source>
        <dbReference type="ARBA" id="ARBA00004752"/>
    </source>
</evidence>
<protein>
    <recommendedName>
        <fullName evidence="8">L,D-TPase catalytic domain-containing protein</fullName>
    </recommendedName>
</protein>
<sequence length="590" mass="64323">MTGMHRVVRDRRSAPVICLISQPSSCWFDAARGGPWTRGVLMRLGSKFRILALAGCAVAALVPALSAEEFRLADWEVEQAVPSPALAAVPELTPGDFGLTAFPPPSVMADTHNVEDEALETAGIPVVPIPQPSAAELAAIPDDPPSLIESGKPDPAITSERVAQQLRLMLARGNDRALQAFAAFYLARAYQPLFVADGVLSPRGQAAVTRLSQSGDDGLDPAAFLVSLPEGARNAEAVAKLELALARAVATFAAQASGGRTDPRKLSSNYDVTPPRIEVAEALAEVAKAREPGAVFAALDGFNPPHEGFRKLRAKLIEMRGERREMSDTAAGRRDVLRERNVIANLERWRWLPRELGEAHIWVNIPGFGVDVMQNGRSIHHTRAIAGRQDTQTPIFSHAMSHIIFNPYWHVPPSIVRNSFLGGARRDPGYLARRGIQVVRGGRVVDPATINWQGNVSGYSFRQPPGVRNALGRMKFMFPNRHSVYLHDTPSRNLFGQNQRALSHGCVRVQHPEQLAEVLLNLGLPGEGWTGGRIQAMSGANERTVRFRQNLPIHLVYFTMAVDSTGSIVEYDDIYGHNARIRAALTSARS</sequence>
<keyword evidence="4 7" id="KW-0133">Cell shape</keyword>
<dbReference type="InterPro" id="IPR052905">
    <property type="entry name" value="LD-transpeptidase_YkuD-like"/>
</dbReference>
<dbReference type="KEGG" id="paqt:E8L99_22695"/>
<evidence type="ECO:0000256" key="2">
    <source>
        <dbReference type="ARBA" id="ARBA00005992"/>
    </source>
</evidence>
<dbReference type="Proteomes" id="UP000298588">
    <property type="component" value="Chromosome"/>
</dbReference>
<evidence type="ECO:0000313" key="10">
    <source>
        <dbReference type="Proteomes" id="UP000298588"/>
    </source>
</evidence>
<feature type="domain" description="L,D-TPase catalytic" evidence="8">
    <location>
        <begin position="359"/>
        <end position="537"/>
    </location>
</feature>
<dbReference type="InterPro" id="IPR038063">
    <property type="entry name" value="Transpep_catalytic_dom"/>
</dbReference>
<dbReference type="GO" id="GO:0008360">
    <property type="term" value="P:regulation of cell shape"/>
    <property type="evidence" value="ECO:0007669"/>
    <property type="project" value="UniProtKB-UniRule"/>
</dbReference>
<dbReference type="GO" id="GO:0009252">
    <property type="term" value="P:peptidoglycan biosynthetic process"/>
    <property type="evidence" value="ECO:0007669"/>
    <property type="project" value="UniProtKB-UniPathway"/>
</dbReference>
<dbReference type="PANTHER" id="PTHR41533">
    <property type="entry name" value="L,D-TRANSPEPTIDASE HI_1667-RELATED"/>
    <property type="match status" value="1"/>
</dbReference>
<proteinExistence type="inferred from homology"/>
<comment type="pathway">
    <text evidence="1 7">Cell wall biogenesis; peptidoglycan biosynthesis.</text>
</comment>
<evidence type="ECO:0000256" key="4">
    <source>
        <dbReference type="ARBA" id="ARBA00022960"/>
    </source>
</evidence>
<accession>A0A4D7QL69</accession>
<dbReference type="Pfam" id="PF03734">
    <property type="entry name" value="YkuD"/>
    <property type="match status" value="1"/>
</dbReference>
<evidence type="ECO:0000313" key="9">
    <source>
        <dbReference type="EMBL" id="QCK88368.1"/>
    </source>
</evidence>
<feature type="active site" description="Nucleophile" evidence="7">
    <location>
        <position position="506"/>
    </location>
</feature>
<dbReference type="Gene3D" id="2.40.440.10">
    <property type="entry name" value="L,D-transpeptidase catalytic domain-like"/>
    <property type="match status" value="1"/>
</dbReference>
<keyword evidence="5 7" id="KW-0573">Peptidoglycan synthesis</keyword>
<evidence type="ECO:0000256" key="7">
    <source>
        <dbReference type="PROSITE-ProRule" id="PRU01373"/>
    </source>
</evidence>
<dbReference type="InterPro" id="IPR045380">
    <property type="entry name" value="LD_TPept_scaffold_dom"/>
</dbReference>
<dbReference type="GO" id="GO:0004180">
    <property type="term" value="F:carboxypeptidase activity"/>
    <property type="evidence" value="ECO:0007669"/>
    <property type="project" value="UniProtKB-ARBA"/>
</dbReference>
<feature type="active site" description="Proton donor/acceptor" evidence="7">
    <location>
        <position position="487"/>
    </location>
</feature>
<dbReference type="UniPathway" id="UPA00219"/>
<dbReference type="OrthoDB" id="9778545at2"/>
<evidence type="ECO:0000256" key="5">
    <source>
        <dbReference type="ARBA" id="ARBA00022984"/>
    </source>
</evidence>
<gene>
    <name evidence="9" type="ORF">E8L99_22695</name>
</gene>
<evidence type="ECO:0000256" key="3">
    <source>
        <dbReference type="ARBA" id="ARBA00022679"/>
    </source>
</evidence>
<dbReference type="SUPFAM" id="SSF141523">
    <property type="entry name" value="L,D-transpeptidase catalytic domain-like"/>
    <property type="match status" value="1"/>
</dbReference>
<dbReference type="GO" id="GO:0016740">
    <property type="term" value="F:transferase activity"/>
    <property type="evidence" value="ECO:0007669"/>
    <property type="project" value="UniProtKB-KW"/>
</dbReference>
<keyword evidence="3" id="KW-0808">Transferase</keyword>
<dbReference type="InterPro" id="IPR005490">
    <property type="entry name" value="LD_TPept_cat_dom"/>
</dbReference>
<evidence type="ECO:0000256" key="6">
    <source>
        <dbReference type="ARBA" id="ARBA00023316"/>
    </source>
</evidence>
<reference evidence="9 10" key="1">
    <citation type="submission" date="2019-04" db="EMBL/GenBank/DDBJ databases">
        <title>Phreatobacter aquaticus sp. nov.</title>
        <authorList>
            <person name="Choi A."/>
            <person name="Baek K."/>
        </authorList>
    </citation>
    <scope>NUCLEOTIDE SEQUENCE [LARGE SCALE GENOMIC DNA]</scope>
    <source>
        <strain evidence="9 10">NMCR1094</strain>
    </source>
</reference>
<evidence type="ECO:0000259" key="8">
    <source>
        <dbReference type="PROSITE" id="PS52029"/>
    </source>
</evidence>
<dbReference type="PROSITE" id="PS52029">
    <property type="entry name" value="LD_TPASE"/>
    <property type="match status" value="1"/>
</dbReference>
<comment type="similarity">
    <text evidence="2">Belongs to the YkuD family.</text>
</comment>